<reference evidence="3" key="2">
    <citation type="submission" date="2010-06" db="EMBL/GenBank/DDBJ databases">
        <authorList>
            <person name="Jiang H."/>
            <person name="Abraham K."/>
            <person name="Ali S."/>
            <person name="Alsbrooks S.L."/>
            <person name="Anim B.N."/>
            <person name="Anosike U.S."/>
            <person name="Attaway T."/>
            <person name="Bandaranaike D.P."/>
            <person name="Battles P.K."/>
            <person name="Bell S.N."/>
            <person name="Bell A.V."/>
            <person name="Beltran B."/>
            <person name="Bickham C."/>
            <person name="Bustamante Y."/>
            <person name="Caleb T."/>
            <person name="Canada A."/>
            <person name="Cardenas V."/>
            <person name="Carter K."/>
            <person name="Chacko J."/>
            <person name="Chandrabose M.N."/>
            <person name="Chavez D."/>
            <person name="Chavez A."/>
            <person name="Chen L."/>
            <person name="Chu H.-S."/>
            <person name="Claassen K.J."/>
            <person name="Cockrell R."/>
            <person name="Collins M."/>
            <person name="Cooper J.A."/>
            <person name="Cree A."/>
            <person name="Curry S.M."/>
            <person name="Da Y."/>
            <person name="Dao M.D."/>
            <person name="Das B."/>
            <person name="Davila M.-L."/>
            <person name="Davy-Carroll L."/>
            <person name="Denson S."/>
            <person name="Dinh H."/>
            <person name="Ebong V.E."/>
            <person name="Edwards J.R."/>
            <person name="Egan A."/>
            <person name="El-Daye J."/>
            <person name="Escobedo L."/>
            <person name="Fernandez S."/>
            <person name="Fernando P.R."/>
            <person name="Flagg N."/>
            <person name="Forbes L.D."/>
            <person name="Fowler R.G."/>
            <person name="Fu Q."/>
            <person name="Gabisi R.A."/>
            <person name="Ganer J."/>
            <person name="Garbino Pronczuk A."/>
            <person name="Garcia R.M."/>
            <person name="Garner T."/>
            <person name="Garrett T.E."/>
            <person name="Gonzalez D.A."/>
            <person name="Hamid H."/>
            <person name="Hawkins E.S."/>
            <person name="Hirani K."/>
            <person name="Hogues M.E."/>
            <person name="Hollins B."/>
            <person name="Hsiao C.-H."/>
            <person name="Jabil R."/>
            <person name="James M.L."/>
            <person name="Jhangiani S.N."/>
            <person name="Johnson B."/>
            <person name="Johnson Q."/>
            <person name="Joshi V."/>
            <person name="Kalu J.B."/>
            <person name="Kam C."/>
            <person name="Kashfia A."/>
            <person name="Keebler J."/>
            <person name="Kisamo H."/>
            <person name="Kovar C.L."/>
            <person name="Lago L.A."/>
            <person name="Lai C.-Y."/>
            <person name="Laidlaw J."/>
            <person name="Lara F."/>
            <person name="Le T.-K."/>
            <person name="Lee S.L."/>
            <person name="Legall F.H."/>
            <person name="Lemon S.J."/>
            <person name="Lewis L.R."/>
            <person name="Li B."/>
            <person name="Liu Y."/>
            <person name="Liu Y.-S."/>
            <person name="Lopez J."/>
            <person name="Lozado R.J."/>
            <person name="Lu J."/>
            <person name="Madu R.C."/>
            <person name="Maheshwari M."/>
            <person name="Maheshwari R."/>
            <person name="Malloy K."/>
            <person name="Martinez E."/>
            <person name="Mathew T."/>
            <person name="Mercado I.C."/>
            <person name="Mercado C."/>
            <person name="Meyer B."/>
            <person name="Montgomery K."/>
            <person name="Morgan M.B."/>
            <person name="Munidasa M."/>
            <person name="Nazareth L.V."/>
            <person name="Nelson J."/>
            <person name="Ng B.M."/>
            <person name="Nguyen N.B."/>
            <person name="Nguyen P.Q."/>
            <person name="Nguyen T."/>
            <person name="Obregon M."/>
            <person name="Okwuonu G.O."/>
            <person name="Onwere C.G."/>
            <person name="Orozco G."/>
            <person name="Parra A."/>
            <person name="Patel S."/>
            <person name="Patil S."/>
            <person name="Perez A."/>
            <person name="Perez Y."/>
            <person name="Pham C."/>
            <person name="Primus E.L."/>
            <person name="Pu L.-L."/>
            <person name="Puazo M."/>
            <person name="Qin X."/>
            <person name="Quiroz J.B."/>
            <person name="Reese J."/>
            <person name="Richards S."/>
            <person name="Rives C.M."/>
            <person name="Robberts R."/>
            <person name="Ruiz S.J."/>
            <person name="Ruiz M.J."/>
            <person name="Santibanez J."/>
            <person name="Schneider B.W."/>
            <person name="Sisson I."/>
            <person name="Smith M."/>
            <person name="Sodergren E."/>
            <person name="Song X.-Z."/>
            <person name="Song B.B."/>
            <person name="Summersgill H."/>
            <person name="Thelus R."/>
            <person name="Thornton R.D."/>
            <person name="Trejos Z.Y."/>
            <person name="Usmani K."/>
            <person name="Vattathil S."/>
            <person name="Villasana D."/>
            <person name="Walker D.L."/>
            <person name="Wang S."/>
            <person name="Wang K."/>
            <person name="White C.S."/>
            <person name="Williams A.C."/>
            <person name="Williamson J."/>
            <person name="Wilson K."/>
            <person name="Woghiren I.O."/>
            <person name="Woodworth J.R."/>
            <person name="Worley K.C."/>
            <person name="Wright R.A."/>
            <person name="Wu W."/>
            <person name="Young L."/>
            <person name="Zhang L."/>
            <person name="Zhang J."/>
            <person name="Zhu Y."/>
            <person name="Muzny D.M."/>
            <person name="Weinstock G."/>
            <person name="Gibbs R.A."/>
        </authorList>
    </citation>
    <scope>NUCLEOTIDE SEQUENCE [LARGE SCALE GENOMIC DNA]</scope>
    <source>
        <strain evidence="3">LSR1</strain>
    </source>
</reference>
<gene>
    <name evidence="1" type="primary">ACYPI003979</name>
    <name evidence="2" type="synonym">100162856</name>
</gene>
<reference evidence="2" key="3">
    <citation type="submission" date="2022-06" db="UniProtKB">
        <authorList>
            <consortium name="EnsemblMetazoa"/>
        </authorList>
    </citation>
    <scope>IDENTIFICATION</scope>
</reference>
<protein>
    <submittedName>
        <fullName evidence="1">ACYPI003979 protein</fullName>
    </submittedName>
</protein>
<dbReference type="OrthoDB" id="6608825at2759"/>
<proteinExistence type="evidence at transcript level"/>
<accession>C4WU87</accession>
<dbReference type="EnsemblMetazoa" id="NM_001162081.1">
    <property type="protein sequence ID" value="NP_001155553.1"/>
    <property type="gene ID" value="LOC100162856"/>
</dbReference>
<keyword evidence="3" id="KW-1185">Reference proteome</keyword>
<sequence>MSAEIYLTRFEENCLLTQPEKTPPPQISNFYWKNDNEEKFKVFITTPNRYVYYNLEEYVGDIEISQIDEGGWKWVSKCVLLSLTDTYPEDQPFINHMEHLIANLNAWNNNQSVNVGCNKDLNRSYKLTKYFVQRIINVPQKLRGRYAEFKGEITVHPDNDALNVIHAMNIGFELAAERFANDRNHGVYAYGQGHGQ</sequence>
<name>C4WU87_ACYPI</name>
<evidence type="ECO:0000313" key="1">
    <source>
        <dbReference type="EMBL" id="BAH71457.1"/>
    </source>
</evidence>
<organism evidence="1">
    <name type="scientific">Acyrthosiphon pisum</name>
    <name type="common">Pea aphid</name>
    <dbReference type="NCBI Taxonomy" id="7029"/>
    <lineage>
        <taxon>Eukaryota</taxon>
        <taxon>Metazoa</taxon>
        <taxon>Ecdysozoa</taxon>
        <taxon>Arthropoda</taxon>
        <taxon>Hexapoda</taxon>
        <taxon>Insecta</taxon>
        <taxon>Pterygota</taxon>
        <taxon>Neoptera</taxon>
        <taxon>Paraneoptera</taxon>
        <taxon>Hemiptera</taxon>
        <taxon>Sternorrhyncha</taxon>
        <taxon>Aphidomorpha</taxon>
        <taxon>Aphidoidea</taxon>
        <taxon>Aphididae</taxon>
        <taxon>Macrosiphini</taxon>
        <taxon>Acyrthosiphon</taxon>
    </lineage>
</organism>
<dbReference type="Proteomes" id="UP000007819">
    <property type="component" value="Chromosome A2"/>
</dbReference>
<evidence type="ECO:0000313" key="3">
    <source>
        <dbReference type="Proteomes" id="UP000007819"/>
    </source>
</evidence>
<dbReference type="HOGENOM" id="CLU_1391255_0_0_1"/>
<dbReference type="KEGG" id="api:100162856"/>
<reference evidence="1" key="1">
    <citation type="submission" date="2009-06" db="EMBL/GenBank/DDBJ databases">
        <title>A full-length cDNA resource of the pea aphid, Acyrthosiphon pisum.</title>
        <authorList>
            <person name="Shigenobu S."/>
            <person name="Nakabachi A."/>
            <person name="Richards S."/>
        </authorList>
    </citation>
    <scope>NUCLEOTIDE SEQUENCE</scope>
    <source>
        <strain evidence="1">LSR1</strain>
        <tissue evidence="1">Whole body</tissue>
    </source>
</reference>
<evidence type="ECO:0000313" key="2">
    <source>
        <dbReference type="EnsemblMetazoa" id="NP_001155553.1"/>
    </source>
</evidence>
<dbReference type="AlphaFoldDB" id="C4WU87"/>
<dbReference type="EMBL" id="AK340959">
    <property type="protein sequence ID" value="BAH71457.1"/>
    <property type="molecule type" value="mRNA"/>
</dbReference>